<proteinExistence type="predicted"/>
<feature type="compositionally biased region" description="Polar residues" evidence="1">
    <location>
        <begin position="33"/>
        <end position="62"/>
    </location>
</feature>
<reference evidence="2" key="1">
    <citation type="submission" date="2014-12" db="EMBL/GenBank/DDBJ databases">
        <title>Insight into the proteome of Arion vulgaris.</title>
        <authorList>
            <person name="Aradska J."/>
            <person name="Bulat T."/>
            <person name="Smidak R."/>
            <person name="Sarate P."/>
            <person name="Gangsoo J."/>
            <person name="Sialana F."/>
            <person name="Bilban M."/>
            <person name="Lubec G."/>
        </authorList>
    </citation>
    <scope>NUCLEOTIDE SEQUENCE</scope>
    <source>
        <tissue evidence="2">Skin</tissue>
    </source>
</reference>
<evidence type="ECO:0000256" key="1">
    <source>
        <dbReference type="SAM" id="MobiDB-lite"/>
    </source>
</evidence>
<gene>
    <name evidence="2" type="primary">ORF61473</name>
</gene>
<organism evidence="2">
    <name type="scientific">Arion vulgaris</name>
    <dbReference type="NCBI Taxonomy" id="1028688"/>
    <lineage>
        <taxon>Eukaryota</taxon>
        <taxon>Metazoa</taxon>
        <taxon>Spiralia</taxon>
        <taxon>Lophotrochozoa</taxon>
        <taxon>Mollusca</taxon>
        <taxon>Gastropoda</taxon>
        <taxon>Heterobranchia</taxon>
        <taxon>Euthyneura</taxon>
        <taxon>Panpulmonata</taxon>
        <taxon>Eupulmonata</taxon>
        <taxon>Stylommatophora</taxon>
        <taxon>Helicina</taxon>
        <taxon>Arionoidea</taxon>
        <taxon>Arionidae</taxon>
        <taxon>Arion</taxon>
    </lineage>
</organism>
<evidence type="ECO:0000313" key="2">
    <source>
        <dbReference type="EMBL" id="CEK67137.1"/>
    </source>
</evidence>
<dbReference type="AlphaFoldDB" id="A0A0B6ZFD6"/>
<feature type="region of interest" description="Disordered" evidence="1">
    <location>
        <begin position="1"/>
        <end position="127"/>
    </location>
</feature>
<dbReference type="EMBL" id="HACG01020272">
    <property type="protein sequence ID" value="CEK67137.1"/>
    <property type="molecule type" value="Transcribed_RNA"/>
</dbReference>
<feature type="compositionally biased region" description="Low complexity" evidence="1">
    <location>
        <begin position="14"/>
        <end position="28"/>
    </location>
</feature>
<name>A0A0B6ZFD6_9EUPU</name>
<protein>
    <submittedName>
        <fullName evidence="2">Uncharacterized protein</fullName>
    </submittedName>
</protein>
<feature type="compositionally biased region" description="Low complexity" evidence="1">
    <location>
        <begin position="102"/>
        <end position="115"/>
    </location>
</feature>
<sequence length="147" mass="16191">FEEEEEEEISQHCSISDISSTRSSESLSDPQLLKSTPSSETGAHQQESQLSEEPTSQSQSLYETAESLPDDSDSGLEPIPSHQESEASPSADDGNRQVSRDQQQLQQPTSQLHLLPDQTSSIPAADIPVTDASSKAYQYPNFQFRKH</sequence>
<feature type="non-terminal residue" evidence="2">
    <location>
        <position position="1"/>
    </location>
</feature>
<accession>A0A0B6ZFD6</accession>